<dbReference type="VEuPathDB" id="ToxoDB:cyc_08944"/>
<protein>
    <submittedName>
        <fullName evidence="2">Ubiquitin domain at the c-related protein</fullName>
    </submittedName>
</protein>
<dbReference type="EMBL" id="JROU02002182">
    <property type="protein sequence ID" value="OEH73960.1"/>
    <property type="molecule type" value="Genomic_DNA"/>
</dbReference>
<feature type="region of interest" description="Disordered" evidence="1">
    <location>
        <begin position="434"/>
        <end position="462"/>
    </location>
</feature>
<feature type="compositionally biased region" description="Low complexity" evidence="1">
    <location>
        <begin position="353"/>
        <end position="362"/>
    </location>
</feature>
<dbReference type="InParanoid" id="A0A1D3CRZ1"/>
<dbReference type="AlphaFoldDB" id="A0A1D3CRZ1"/>
<evidence type="ECO:0000313" key="2">
    <source>
        <dbReference type="EMBL" id="OEH73960.1"/>
    </source>
</evidence>
<name>A0A1D3CRZ1_9EIME</name>
<gene>
    <name evidence="2" type="ORF">cyc_08944</name>
</gene>
<comment type="caution">
    <text evidence="2">The sequence shown here is derived from an EMBL/GenBank/DDBJ whole genome shotgun (WGS) entry which is preliminary data.</text>
</comment>
<keyword evidence="3" id="KW-1185">Reference proteome</keyword>
<evidence type="ECO:0000313" key="3">
    <source>
        <dbReference type="Proteomes" id="UP000095192"/>
    </source>
</evidence>
<proteinExistence type="predicted"/>
<sequence>MQLFKARHLFDPTVVVSVCRRFVHVPLVRQRPLLAFSDSREAMLNCLGSSPSLHANQQGRSEQDLELPRLAASLPLLQLAREVDCSAVTQPGSVSPIAVQFVAAVSEESRRFVFSVAAYSNLAKSVSRAFGNTPLQRLKRTLCQVSGACAEIITLQAGSLRTLQRLQQLLLRDPAEAQLLQQQMLALQQVLQQHRNSDHPDILVQSPALAQQLRGLVFAARNTPLSPTAQQTPAASQSLAESAGANARPSIAAAAAHALIPLLRGLSEARSPGASRSVLASWESAVIQACNFLRTCRSGNSPHASASRVSSAFLESLGRMHQESVLQDGRQSESTHLPSDEDAPSSLRALPPAGGASARVAATGSSTSTAAAAATSSRRLFLHEQFLLRGQLRQRVPLRAPLPGGREEAFLEVRTPAEGLAAAAPEAAAAAFDNAAAAATTDERAPQTQTGGDGRLHSGSLRAFPGGELPKLMRYYKDQAGLRDDVVEFLWIKRKVVTRLLPDLSPMDYRMQRGQLQLFAEARPSLQYAQKVWISLFIEGSEEAPYLPRLRFNASMMTPFSRLSESYSRNVGVAEGDLLLFYSREQYTVQINLSKCPLDYDVRENDVVKAELRPGAAIPVALAEQYEQTQRHALQRHVHML</sequence>
<evidence type="ECO:0000256" key="1">
    <source>
        <dbReference type="SAM" id="MobiDB-lite"/>
    </source>
</evidence>
<feature type="region of interest" description="Disordered" evidence="1">
    <location>
        <begin position="321"/>
        <end position="362"/>
    </location>
</feature>
<organism evidence="2 3">
    <name type="scientific">Cyclospora cayetanensis</name>
    <dbReference type="NCBI Taxonomy" id="88456"/>
    <lineage>
        <taxon>Eukaryota</taxon>
        <taxon>Sar</taxon>
        <taxon>Alveolata</taxon>
        <taxon>Apicomplexa</taxon>
        <taxon>Conoidasida</taxon>
        <taxon>Coccidia</taxon>
        <taxon>Eucoccidiorida</taxon>
        <taxon>Eimeriorina</taxon>
        <taxon>Eimeriidae</taxon>
        <taxon>Cyclospora</taxon>
    </lineage>
</organism>
<reference evidence="2 3" key="1">
    <citation type="journal article" date="2016" name="BMC Genomics">
        <title>Comparative genomics reveals Cyclospora cayetanensis possesses coccidia-like metabolism and invasion components but unique surface antigens.</title>
        <authorList>
            <person name="Liu S."/>
            <person name="Wang L."/>
            <person name="Zheng H."/>
            <person name="Xu Z."/>
            <person name="Roellig D.M."/>
            <person name="Li N."/>
            <person name="Frace M.A."/>
            <person name="Tang K."/>
            <person name="Arrowood M.J."/>
            <person name="Moss D.M."/>
            <person name="Zhang L."/>
            <person name="Feng Y."/>
            <person name="Xiao L."/>
        </authorList>
    </citation>
    <scope>NUCLEOTIDE SEQUENCE [LARGE SCALE GENOMIC DNA]</scope>
    <source>
        <strain evidence="2 3">CHN_HEN01</strain>
    </source>
</reference>
<accession>A0A1D3CRZ1</accession>
<dbReference type="Proteomes" id="UP000095192">
    <property type="component" value="Unassembled WGS sequence"/>
</dbReference>